<dbReference type="InterPro" id="IPR016181">
    <property type="entry name" value="Acyl_CoA_acyltransferase"/>
</dbReference>
<protein>
    <submittedName>
        <fullName evidence="2">GNAT family N-acetyltransferase</fullName>
        <ecNumber evidence="2">2.3.1.-</ecNumber>
    </submittedName>
</protein>
<dbReference type="GO" id="GO:0016746">
    <property type="term" value="F:acyltransferase activity"/>
    <property type="evidence" value="ECO:0007669"/>
    <property type="project" value="UniProtKB-KW"/>
</dbReference>
<proteinExistence type="predicted"/>
<dbReference type="Gene3D" id="3.40.630.30">
    <property type="match status" value="1"/>
</dbReference>
<keyword evidence="2" id="KW-0808">Transferase</keyword>
<keyword evidence="2" id="KW-0012">Acyltransferase</keyword>
<dbReference type="PROSITE" id="PS51186">
    <property type="entry name" value="GNAT"/>
    <property type="match status" value="1"/>
</dbReference>
<dbReference type="EC" id="2.3.1.-" evidence="2"/>
<organism evidence="2 3">
    <name type="scientific">Niallia hominis</name>
    <dbReference type="NCBI Taxonomy" id="3133173"/>
    <lineage>
        <taxon>Bacteria</taxon>
        <taxon>Bacillati</taxon>
        <taxon>Bacillota</taxon>
        <taxon>Bacilli</taxon>
        <taxon>Bacillales</taxon>
        <taxon>Bacillaceae</taxon>
        <taxon>Niallia</taxon>
    </lineage>
</organism>
<dbReference type="CDD" id="cd04301">
    <property type="entry name" value="NAT_SF"/>
    <property type="match status" value="1"/>
</dbReference>
<dbReference type="RefSeq" id="WP_349205450.1">
    <property type="nucleotide sequence ID" value="NZ_JBBMFN010000100.1"/>
</dbReference>
<dbReference type="EMBL" id="JBBMFN010000100">
    <property type="protein sequence ID" value="MEQ2468400.1"/>
    <property type="molecule type" value="Genomic_DNA"/>
</dbReference>
<dbReference type="InterPro" id="IPR000182">
    <property type="entry name" value="GNAT_dom"/>
</dbReference>
<reference evidence="2 3" key="1">
    <citation type="submission" date="2024-03" db="EMBL/GenBank/DDBJ databases">
        <title>Human intestinal bacterial collection.</title>
        <authorList>
            <person name="Pauvert C."/>
            <person name="Hitch T.C.A."/>
            <person name="Clavel T."/>
        </authorList>
    </citation>
    <scope>NUCLEOTIDE SEQUENCE [LARGE SCALE GENOMIC DNA]</scope>
    <source>
        <strain evidence="2 3">CLA-SR-H024</strain>
    </source>
</reference>
<dbReference type="Pfam" id="PF00583">
    <property type="entry name" value="Acetyltransf_1"/>
    <property type="match status" value="1"/>
</dbReference>
<evidence type="ECO:0000259" key="1">
    <source>
        <dbReference type="PROSITE" id="PS51186"/>
    </source>
</evidence>
<comment type="caution">
    <text evidence="2">The sequence shown here is derived from an EMBL/GenBank/DDBJ whole genome shotgun (WGS) entry which is preliminary data.</text>
</comment>
<gene>
    <name evidence="2" type="ORF">WMO63_22365</name>
</gene>
<name>A0ABV1F4U2_9BACI</name>
<feature type="domain" description="N-acetyltransferase" evidence="1">
    <location>
        <begin position="112"/>
        <end position="227"/>
    </location>
</feature>
<keyword evidence="3" id="KW-1185">Reference proteome</keyword>
<sequence>MEAMALRYLNKNILHHINMIESIKRHQANIIRSDIHGVVLFDVPSETYMISCDSLEDYKRLLQDIEEIKECEVFQSWAKSYVQEKYHLIHRDTYYQAAILKEFPVTIPKPTLTIRRLNENDISLVKTFYPTNDYTYVIQRLKEGTLFGGFSNNKVIGFIGIHDEGSIGLLVVIEKYKRQGYGLALLDFIIHHFIKNNRIPYSQISHTNQASRFLHQKSRDGDFNRCD</sequence>
<dbReference type="SUPFAM" id="SSF55729">
    <property type="entry name" value="Acyl-CoA N-acyltransferases (Nat)"/>
    <property type="match status" value="1"/>
</dbReference>
<accession>A0ABV1F4U2</accession>
<evidence type="ECO:0000313" key="3">
    <source>
        <dbReference type="Proteomes" id="UP001465426"/>
    </source>
</evidence>
<evidence type="ECO:0000313" key="2">
    <source>
        <dbReference type="EMBL" id="MEQ2468400.1"/>
    </source>
</evidence>
<dbReference type="Proteomes" id="UP001465426">
    <property type="component" value="Unassembled WGS sequence"/>
</dbReference>